<feature type="signal peptide" evidence="2">
    <location>
        <begin position="1"/>
        <end position="25"/>
    </location>
</feature>
<feature type="chain" id="PRO_5020697919" evidence="2">
    <location>
        <begin position="26"/>
        <end position="439"/>
    </location>
</feature>
<accession>A0A4Q5M0F4</accession>
<dbReference type="Gene3D" id="3.40.630.10">
    <property type="entry name" value="Zn peptidases"/>
    <property type="match status" value="1"/>
</dbReference>
<name>A0A4Q5M0F4_9BACT</name>
<dbReference type="InterPro" id="IPR000834">
    <property type="entry name" value="Peptidase_M14"/>
</dbReference>
<keyword evidence="5" id="KW-1185">Reference proteome</keyword>
<comment type="caution">
    <text evidence="1">Lacks conserved residue(s) required for the propagation of feature annotation.</text>
</comment>
<dbReference type="SUPFAM" id="SSF53187">
    <property type="entry name" value="Zn-dependent exopeptidases"/>
    <property type="match status" value="1"/>
</dbReference>
<dbReference type="AlphaFoldDB" id="A0A4Q5M0F4"/>
<evidence type="ECO:0000256" key="2">
    <source>
        <dbReference type="SAM" id="SignalP"/>
    </source>
</evidence>
<dbReference type="OrthoDB" id="1119199at2"/>
<gene>
    <name evidence="4" type="ORF">EWM59_11030</name>
</gene>
<organism evidence="4 5">
    <name type="scientific">Emticicia agri</name>
    <dbReference type="NCBI Taxonomy" id="2492393"/>
    <lineage>
        <taxon>Bacteria</taxon>
        <taxon>Pseudomonadati</taxon>
        <taxon>Bacteroidota</taxon>
        <taxon>Cytophagia</taxon>
        <taxon>Cytophagales</taxon>
        <taxon>Leadbetterellaceae</taxon>
        <taxon>Emticicia</taxon>
    </lineage>
</organism>
<comment type="caution">
    <text evidence="4">The sequence shown here is derived from an EMBL/GenBank/DDBJ whole genome shotgun (WGS) entry which is preliminary data.</text>
</comment>
<evidence type="ECO:0000256" key="1">
    <source>
        <dbReference type="PROSITE-ProRule" id="PRU01379"/>
    </source>
</evidence>
<evidence type="ECO:0000313" key="4">
    <source>
        <dbReference type="EMBL" id="RYU95638.1"/>
    </source>
</evidence>
<dbReference type="GO" id="GO:0006508">
    <property type="term" value="P:proteolysis"/>
    <property type="evidence" value="ECO:0007669"/>
    <property type="project" value="InterPro"/>
</dbReference>
<proteinExistence type="inferred from homology"/>
<dbReference type="PROSITE" id="PS52035">
    <property type="entry name" value="PEPTIDASE_M14"/>
    <property type="match status" value="1"/>
</dbReference>
<dbReference type="GO" id="GO:0004181">
    <property type="term" value="F:metallocarboxypeptidase activity"/>
    <property type="evidence" value="ECO:0007669"/>
    <property type="project" value="InterPro"/>
</dbReference>
<comment type="similarity">
    <text evidence="1">Belongs to the peptidase M14 family.</text>
</comment>
<reference evidence="4 5" key="1">
    <citation type="submission" date="2019-02" db="EMBL/GenBank/DDBJ databases">
        <title>Bacterial novel species Emticicia sp. 17J42-9 isolated from soil.</title>
        <authorList>
            <person name="Jung H.-Y."/>
        </authorList>
    </citation>
    <scope>NUCLEOTIDE SEQUENCE [LARGE SCALE GENOMIC DNA]</scope>
    <source>
        <strain evidence="4 5">17J42-9</strain>
    </source>
</reference>
<dbReference type="RefSeq" id="WP_130021030.1">
    <property type="nucleotide sequence ID" value="NZ_SEWF01000013.1"/>
</dbReference>
<evidence type="ECO:0000259" key="3">
    <source>
        <dbReference type="PROSITE" id="PS52035"/>
    </source>
</evidence>
<protein>
    <submittedName>
        <fullName evidence="4">Peptidase M14</fullName>
    </submittedName>
</protein>
<dbReference type="Proteomes" id="UP000293162">
    <property type="component" value="Unassembled WGS sequence"/>
</dbReference>
<dbReference type="GO" id="GO:0008270">
    <property type="term" value="F:zinc ion binding"/>
    <property type="evidence" value="ECO:0007669"/>
    <property type="project" value="InterPro"/>
</dbReference>
<sequence length="439" mass="50186">MVLLHKRLTFVIIAYFISCSMSGFAQTQDFSKALFAQYENYKEKAITHRRFKHKDLIPLIEKLPFEKQVAGKSFEERALYQIKLGTGNTKVLLWSQMHGDEPTATMALLDIFRFFQAKNDGFDELRQTILSNTTLYFVPMLNPDGAERYQRRTATEIDMNRDALRFQTPEGALLKKLQDELKPEFSFNLHDKNTRYSAGKSGKQATVSFLATSYDFDRNWNPARTKAMQVICGMSEALQSFIPGHLGRWNDEHEPRAFGDNIAKWGSSLILIESGGYKDDVEKQFIRKLNFVAILTGLQAIAEQSYTHYQLATYEALPNNDRYLYDLLIRNAEFNYHGKAVVKDIAIDLIEKNNKSATGFTIKSVIEDMGDLSTFWGIKEIDATGLQVKPLADFPELVKKYALSKEAIQDKELNLDEKANFVLTKGNEVKYVILNGQIK</sequence>
<evidence type="ECO:0000313" key="5">
    <source>
        <dbReference type="Proteomes" id="UP000293162"/>
    </source>
</evidence>
<feature type="domain" description="Peptidase M14" evidence="3">
    <location>
        <begin position="37"/>
        <end position="324"/>
    </location>
</feature>
<keyword evidence="2" id="KW-0732">Signal</keyword>
<dbReference type="Pfam" id="PF00246">
    <property type="entry name" value="Peptidase_M14"/>
    <property type="match status" value="1"/>
</dbReference>
<dbReference type="EMBL" id="SEWF01000013">
    <property type="protein sequence ID" value="RYU95638.1"/>
    <property type="molecule type" value="Genomic_DNA"/>
</dbReference>